<dbReference type="Proteomes" id="UP001238805">
    <property type="component" value="Chromosome"/>
</dbReference>
<keyword evidence="2" id="KW-1185">Reference proteome</keyword>
<evidence type="ECO:0008006" key="3">
    <source>
        <dbReference type="Google" id="ProtNLM"/>
    </source>
</evidence>
<proteinExistence type="predicted"/>
<sequence>MPRHTMKKLRSELSIVVSPSTGRESVAVELRKVLGIMAFANVEWLGLAEGPGPGELVIYLRATGSSYGEAQDLLDEYIEDMLRRMTSSRDRFEQGSNLLLPA</sequence>
<protein>
    <recommendedName>
        <fullName evidence="3">HPF/RaiA family ribosome-associated protein</fullName>
    </recommendedName>
</protein>
<gene>
    <name evidence="1" type="ORF">QP029_02270</name>
</gene>
<dbReference type="EMBL" id="CP126970">
    <property type="protein sequence ID" value="WIM70675.1"/>
    <property type="molecule type" value="Genomic_DNA"/>
</dbReference>
<evidence type="ECO:0000313" key="2">
    <source>
        <dbReference type="Proteomes" id="UP001238805"/>
    </source>
</evidence>
<dbReference type="RefSeq" id="WP_284875255.1">
    <property type="nucleotide sequence ID" value="NZ_CP126970.1"/>
</dbReference>
<evidence type="ECO:0000313" key="1">
    <source>
        <dbReference type="EMBL" id="WIM70675.1"/>
    </source>
</evidence>
<organism evidence="1 2">
    <name type="scientific">Corynebacterium suedekumii</name>
    <dbReference type="NCBI Taxonomy" id="3049801"/>
    <lineage>
        <taxon>Bacteria</taxon>
        <taxon>Bacillati</taxon>
        <taxon>Actinomycetota</taxon>
        <taxon>Actinomycetes</taxon>
        <taxon>Mycobacteriales</taxon>
        <taxon>Corynebacteriaceae</taxon>
        <taxon>Corynebacterium</taxon>
    </lineage>
</organism>
<reference evidence="1 2" key="1">
    <citation type="submission" date="2023-05" db="EMBL/GenBank/DDBJ databases">
        <title>Corynebacterium suedekumii sp. nov. and Corynebacterium breve sp. nov. isolated from raw cow's milk.</title>
        <authorList>
            <person name="Baer M.K."/>
            <person name="Mehl L."/>
            <person name="Hellmuth R."/>
            <person name="Marke G."/>
            <person name="Lipski A."/>
        </authorList>
    </citation>
    <scope>NUCLEOTIDE SEQUENCE [LARGE SCALE GENOMIC DNA]</scope>
    <source>
        <strain evidence="1 2">LM112</strain>
    </source>
</reference>
<accession>A0ABY8VPF8</accession>
<name>A0ABY8VPF8_9CORY</name>